<evidence type="ECO:0000313" key="2">
    <source>
        <dbReference type="Proteomes" id="UP001164733"/>
    </source>
</evidence>
<gene>
    <name evidence="1" type="ORF">LL038_24755</name>
</gene>
<evidence type="ECO:0000313" key="1">
    <source>
        <dbReference type="EMBL" id="WAG63241.1"/>
    </source>
</evidence>
<dbReference type="AlphaFoldDB" id="A0AA47EN22"/>
<organism evidence="1 2">
    <name type="scientific">Clostridium estertheticum</name>
    <dbReference type="NCBI Taxonomy" id="238834"/>
    <lineage>
        <taxon>Bacteria</taxon>
        <taxon>Bacillati</taxon>
        <taxon>Bacillota</taxon>
        <taxon>Clostridia</taxon>
        <taxon>Eubacteriales</taxon>
        <taxon>Clostridiaceae</taxon>
        <taxon>Clostridium</taxon>
    </lineage>
</organism>
<dbReference type="RefSeq" id="WP_253200350.1">
    <property type="nucleotide sequence ID" value="NZ_CP086240.1"/>
</dbReference>
<sequence>METYLKQPMPDMPQMRGMSCMYQMMDMQSMYKMMQGMYLMMNMQSMYQIMSMQNMYPMMDMKGNMYGMPQMLEMQSMNPMRCMRNDVNVENDDSVRLPIPMLVRLEQLSPNQIQISYDMDVDVRLGMKSTNYWIKDTMNVIPEGIATLGMNDSVNAGNSLTNSNVKIDSKNGSARTFILTFNQVIPRGAEYMLIICYVTVKGAPPYSGDNGMATFTGR</sequence>
<name>A0AA47EN22_9CLOT</name>
<dbReference type="EMBL" id="CP086240">
    <property type="protein sequence ID" value="WAG63241.1"/>
    <property type="molecule type" value="Genomic_DNA"/>
</dbReference>
<geneLocation type="plasmid" evidence="1 2">
    <name>pCF009-a</name>
</geneLocation>
<reference evidence="1" key="1">
    <citation type="submission" date="2021-11" db="EMBL/GenBank/DDBJ databases">
        <title>Clostridia strains as spoilage organisms.</title>
        <authorList>
            <person name="Wambui J."/>
            <person name="Stevens M.J.A."/>
            <person name="Stephan R."/>
        </authorList>
    </citation>
    <scope>NUCLEOTIDE SEQUENCE</scope>
    <source>
        <strain evidence="1">CF009</strain>
        <plasmid evidence="1">pCF009-a</plasmid>
    </source>
</reference>
<dbReference type="Proteomes" id="UP001164733">
    <property type="component" value="Plasmid pCF009-a"/>
</dbReference>
<protein>
    <submittedName>
        <fullName evidence="1">DUF4175 domain-containing protein</fullName>
    </submittedName>
</protein>
<accession>A0AA47EN22</accession>
<keyword evidence="1" id="KW-0614">Plasmid</keyword>
<proteinExistence type="predicted"/>